<dbReference type="EMBL" id="MIJD01000072">
    <property type="protein sequence ID" value="OPE54649.1"/>
    <property type="molecule type" value="Genomic_DNA"/>
</dbReference>
<comment type="similarity">
    <text evidence="2">Belongs to the nitronate monooxygenase family. NMO class I subfamily.</text>
</comment>
<dbReference type="AlphaFoldDB" id="A0A1Q4HJM1"/>
<dbReference type="RefSeq" id="WP_073855130.1">
    <property type="nucleotide sequence ID" value="NZ_BAAATC010000019.1"/>
</dbReference>
<dbReference type="CDD" id="cd04730">
    <property type="entry name" value="NPD_like"/>
    <property type="match status" value="1"/>
</dbReference>
<dbReference type="InterPro" id="IPR013785">
    <property type="entry name" value="Aldolase_TIM"/>
</dbReference>
<reference evidence="11 13" key="1">
    <citation type="submission" date="2016-09" db="EMBL/GenBank/DDBJ databases">
        <title>genome sequences of unsequenced Mycobacteria.</title>
        <authorList>
            <person name="Greninger A.L."/>
            <person name="Jerome K.R."/>
            <person name="Mcnair B."/>
            <person name="Wallis C."/>
            <person name="Fang F."/>
        </authorList>
    </citation>
    <scope>NUCLEOTIDE SEQUENCE [LARGE SCALE GENOMIC DNA]</scope>
    <source>
        <strain evidence="11 13">BM1</strain>
    </source>
</reference>
<dbReference type="PANTHER" id="PTHR42747">
    <property type="entry name" value="NITRONATE MONOOXYGENASE-RELATED"/>
    <property type="match status" value="1"/>
</dbReference>
<dbReference type="PANTHER" id="PTHR42747:SF3">
    <property type="entry name" value="NITRONATE MONOOXYGENASE-RELATED"/>
    <property type="match status" value="1"/>
</dbReference>
<protein>
    <recommendedName>
        <fullName evidence="8">Propionate 3-nitronate monooxygenase</fullName>
    </recommendedName>
</protein>
<feature type="signal peptide" evidence="10">
    <location>
        <begin position="1"/>
        <end position="20"/>
    </location>
</feature>
<comment type="caution">
    <text evidence="11">The sequence shown here is derived from an EMBL/GenBank/DDBJ whole genome shotgun (WGS) entry which is preliminary data.</text>
</comment>
<evidence type="ECO:0000256" key="6">
    <source>
        <dbReference type="ARBA" id="ARBA00023002"/>
    </source>
</evidence>
<evidence type="ECO:0000313" key="12">
    <source>
        <dbReference type="EMBL" id="PEG51692.1"/>
    </source>
</evidence>
<keyword evidence="5" id="KW-0288">FMN</keyword>
<evidence type="ECO:0000256" key="4">
    <source>
        <dbReference type="ARBA" id="ARBA00022630"/>
    </source>
</evidence>
<organism evidence="11 13">
    <name type="scientific">Mycolicibacterium diernhoferi</name>
    <dbReference type="NCBI Taxonomy" id="1801"/>
    <lineage>
        <taxon>Bacteria</taxon>
        <taxon>Bacillati</taxon>
        <taxon>Actinomycetota</taxon>
        <taxon>Actinomycetes</taxon>
        <taxon>Mycobacteriales</taxon>
        <taxon>Mycobacteriaceae</taxon>
        <taxon>Mycolicibacterium</taxon>
    </lineage>
</organism>
<keyword evidence="7" id="KW-0503">Monooxygenase</keyword>
<keyword evidence="4" id="KW-0285">Flavoprotein</keyword>
<keyword evidence="11" id="KW-0223">Dioxygenase</keyword>
<dbReference type="Pfam" id="PF03060">
    <property type="entry name" value="NMO"/>
    <property type="match status" value="1"/>
</dbReference>
<evidence type="ECO:0000256" key="2">
    <source>
        <dbReference type="ARBA" id="ARBA00009881"/>
    </source>
</evidence>
<sequence length="344" mass="35077">MTSPKSSALTGLGLSLPVLAAPMAGGATTPAMVIAAARAGAMGFLAAGYKSPQNLAAEIATVREASIPFGVNVFVPNPVPITAQEYRRYADALRSEADRFGLTLPADPVDDDDAFDDKIDVLLADPVPVVSFTFGLPPKRVITSLRRAGTVVAQTVTALSEARAAADAGADILVVQAVVAGGHSGTFTPDRLPEAVPLTDLVARIGAETGLPVIAAGGLATAEAVSGVLDAGAIAAAVGTVLLRADESAASATHRAALIDPARTETVLTRAFTGRPARGLRNSFIDRYEEIAPLGYPAIHHLTSPLRKAAAAAGDADLVHLWAGTGYRHARDESTAAILTALAG</sequence>
<evidence type="ECO:0000313" key="11">
    <source>
        <dbReference type="EMBL" id="OPE54649.1"/>
    </source>
</evidence>
<evidence type="ECO:0000256" key="9">
    <source>
        <dbReference type="ARBA" id="ARBA00049401"/>
    </source>
</evidence>
<keyword evidence="14" id="KW-1185">Reference proteome</keyword>
<dbReference type="GO" id="GO:0009636">
    <property type="term" value="P:response to toxic substance"/>
    <property type="evidence" value="ECO:0007669"/>
    <property type="project" value="UniProtKB-KW"/>
</dbReference>
<feature type="chain" id="PRO_5044564099" description="Propionate 3-nitronate monooxygenase" evidence="10">
    <location>
        <begin position="21"/>
        <end position="344"/>
    </location>
</feature>
<dbReference type="EMBL" id="PDCR01000045">
    <property type="protein sequence ID" value="PEG51692.1"/>
    <property type="molecule type" value="Genomic_DNA"/>
</dbReference>
<evidence type="ECO:0000256" key="10">
    <source>
        <dbReference type="SAM" id="SignalP"/>
    </source>
</evidence>
<proteinExistence type="inferred from homology"/>
<dbReference type="SUPFAM" id="SSF51412">
    <property type="entry name" value="Inosine monophosphate dehydrogenase (IMPDH)"/>
    <property type="match status" value="1"/>
</dbReference>
<name>A0A1Q4HJM1_9MYCO</name>
<dbReference type="InterPro" id="IPR004136">
    <property type="entry name" value="NMO"/>
</dbReference>
<keyword evidence="6" id="KW-0560">Oxidoreductase</keyword>
<keyword evidence="10" id="KW-0732">Signal</keyword>
<dbReference type="Proteomes" id="UP000191039">
    <property type="component" value="Unassembled WGS sequence"/>
</dbReference>
<evidence type="ECO:0000256" key="8">
    <source>
        <dbReference type="ARBA" id="ARBA00031155"/>
    </source>
</evidence>
<evidence type="ECO:0000256" key="1">
    <source>
        <dbReference type="ARBA" id="ARBA00001917"/>
    </source>
</evidence>
<evidence type="ECO:0000256" key="5">
    <source>
        <dbReference type="ARBA" id="ARBA00022643"/>
    </source>
</evidence>
<evidence type="ECO:0000313" key="14">
    <source>
        <dbReference type="Proteomes" id="UP000220340"/>
    </source>
</evidence>
<dbReference type="GO" id="GO:0018580">
    <property type="term" value="F:nitronate monooxygenase activity"/>
    <property type="evidence" value="ECO:0007669"/>
    <property type="project" value="InterPro"/>
</dbReference>
<keyword evidence="3" id="KW-0216">Detoxification</keyword>
<dbReference type="STRING" id="1801.BRW64_05670"/>
<evidence type="ECO:0000256" key="7">
    <source>
        <dbReference type="ARBA" id="ARBA00023033"/>
    </source>
</evidence>
<dbReference type="Proteomes" id="UP000220340">
    <property type="component" value="Unassembled WGS sequence"/>
</dbReference>
<evidence type="ECO:0000256" key="3">
    <source>
        <dbReference type="ARBA" id="ARBA00022575"/>
    </source>
</evidence>
<comment type="cofactor">
    <cofactor evidence="1">
        <name>FMN</name>
        <dbReference type="ChEBI" id="CHEBI:58210"/>
    </cofactor>
</comment>
<accession>A0A1Q4HJM1</accession>
<evidence type="ECO:0000313" key="13">
    <source>
        <dbReference type="Proteomes" id="UP000191039"/>
    </source>
</evidence>
<comment type="catalytic activity">
    <reaction evidence="9">
        <text>3 propionate 3-nitronate + 3 O2 + H2O = 3 3-oxopropanoate + 2 nitrate + nitrite + H2O2 + 3 H(+)</text>
        <dbReference type="Rhea" id="RHEA:57332"/>
        <dbReference type="ChEBI" id="CHEBI:15377"/>
        <dbReference type="ChEBI" id="CHEBI:15378"/>
        <dbReference type="ChEBI" id="CHEBI:15379"/>
        <dbReference type="ChEBI" id="CHEBI:16240"/>
        <dbReference type="ChEBI" id="CHEBI:16301"/>
        <dbReference type="ChEBI" id="CHEBI:17632"/>
        <dbReference type="ChEBI" id="CHEBI:33190"/>
        <dbReference type="ChEBI" id="CHEBI:136067"/>
    </reaction>
</comment>
<reference evidence="12 14" key="2">
    <citation type="submission" date="2017-10" db="EMBL/GenBank/DDBJ databases">
        <title>The new phylogeny of genus Mycobacterium.</title>
        <authorList>
            <person name="Tortoli E."/>
            <person name="Trovato A."/>
            <person name="Cirillo D.M."/>
        </authorList>
    </citation>
    <scope>NUCLEOTIDE SEQUENCE [LARGE SCALE GENOMIC DNA]</scope>
    <source>
        <strain evidence="12 14">IP141170001</strain>
    </source>
</reference>
<gene>
    <name evidence="11" type="ORF">BV510_09165</name>
    <name evidence="12" type="ORF">CRI78_25415</name>
</gene>
<dbReference type="OrthoDB" id="9778912at2"/>
<dbReference type="GO" id="GO:0051213">
    <property type="term" value="F:dioxygenase activity"/>
    <property type="evidence" value="ECO:0007669"/>
    <property type="project" value="UniProtKB-KW"/>
</dbReference>
<dbReference type="Gene3D" id="3.20.20.70">
    <property type="entry name" value="Aldolase class I"/>
    <property type="match status" value="1"/>
</dbReference>